<proteinExistence type="inferred from homology"/>
<evidence type="ECO:0008006" key="8">
    <source>
        <dbReference type="Google" id="ProtNLM"/>
    </source>
</evidence>
<dbReference type="GO" id="GO:0003951">
    <property type="term" value="F:NAD+ kinase activity"/>
    <property type="evidence" value="ECO:0000318"/>
    <property type="project" value="GO_Central"/>
</dbReference>
<dbReference type="GO" id="GO:0006741">
    <property type="term" value="P:NADP+ biosynthetic process"/>
    <property type="evidence" value="ECO:0000318"/>
    <property type="project" value="GO_Central"/>
</dbReference>
<dbReference type="Pfam" id="PF20143">
    <property type="entry name" value="NAD_kinase_C"/>
    <property type="match status" value="1"/>
</dbReference>
<dbReference type="Gene3D" id="2.60.200.30">
    <property type="entry name" value="Probable inorganic polyphosphate/atp-NAD kinase, domain 2"/>
    <property type="match status" value="1"/>
</dbReference>
<keyword evidence="4" id="KW-0521">NADP</keyword>
<dbReference type="Gramene" id="Solyc00g017910.1.1">
    <property type="protein sequence ID" value="Solyc00g017910.1.1"/>
    <property type="gene ID" value="Solyc00g017910.1"/>
</dbReference>
<evidence type="ECO:0000256" key="5">
    <source>
        <dbReference type="ARBA" id="ARBA00023027"/>
    </source>
</evidence>
<reference evidence="6" key="1">
    <citation type="journal article" date="2012" name="Nature">
        <title>The tomato genome sequence provides insights into fleshy fruit evolution.</title>
        <authorList>
            <consortium name="Tomato Genome Consortium"/>
        </authorList>
    </citation>
    <scope>NUCLEOTIDE SEQUENCE [LARGE SCALE GENOMIC DNA]</scope>
    <source>
        <strain evidence="6">cv. Heinz 1706</strain>
    </source>
</reference>
<keyword evidence="7" id="KW-1185">Reference proteome</keyword>
<dbReference type="InterPro" id="IPR017438">
    <property type="entry name" value="ATP-NAD_kinase_N"/>
</dbReference>
<dbReference type="HAMAP" id="MF_00361">
    <property type="entry name" value="NAD_kinase"/>
    <property type="match status" value="1"/>
</dbReference>
<evidence type="ECO:0000256" key="1">
    <source>
        <dbReference type="ARBA" id="ARBA00010995"/>
    </source>
</evidence>
<dbReference type="InterPro" id="IPR046342">
    <property type="entry name" value="CBS_dom_sf"/>
</dbReference>
<evidence type="ECO:0000256" key="4">
    <source>
        <dbReference type="ARBA" id="ARBA00022857"/>
    </source>
</evidence>
<dbReference type="NCBIfam" id="NF002521">
    <property type="entry name" value="PRK01911.1"/>
    <property type="match status" value="1"/>
</dbReference>
<evidence type="ECO:0000313" key="7">
    <source>
        <dbReference type="Proteomes" id="UP000004994"/>
    </source>
</evidence>
<protein>
    <recommendedName>
        <fullName evidence="8">NAD kinase</fullName>
    </recommendedName>
</protein>
<evidence type="ECO:0000256" key="3">
    <source>
        <dbReference type="ARBA" id="ARBA00022777"/>
    </source>
</evidence>
<dbReference type="InterPro" id="IPR002504">
    <property type="entry name" value="NADK"/>
</dbReference>
<keyword evidence="5" id="KW-0520">NAD</keyword>
<dbReference type="SUPFAM" id="SSF54631">
    <property type="entry name" value="CBS-domain pair"/>
    <property type="match status" value="1"/>
</dbReference>
<dbReference type="Pfam" id="PF01513">
    <property type="entry name" value="NAD_kinase"/>
    <property type="match status" value="1"/>
</dbReference>
<dbReference type="InterPro" id="IPR016064">
    <property type="entry name" value="NAD/diacylglycerol_kinase_sf"/>
</dbReference>
<dbReference type="Gene3D" id="3.10.580.10">
    <property type="entry name" value="CBS-domain"/>
    <property type="match status" value="1"/>
</dbReference>
<dbReference type="Proteomes" id="UP000004994">
    <property type="component" value="Unassembled WGS sequence"/>
</dbReference>
<comment type="similarity">
    <text evidence="1">Belongs to the NAD kinase family.</text>
</comment>
<evidence type="ECO:0000256" key="2">
    <source>
        <dbReference type="ARBA" id="ARBA00022679"/>
    </source>
</evidence>
<dbReference type="AlphaFoldDB" id="A0A494G8W4"/>
<dbReference type="PANTHER" id="PTHR20275:SF6">
    <property type="entry name" value="NAD KINASE 2, CHLOROPLASTIC"/>
    <property type="match status" value="1"/>
</dbReference>
<dbReference type="Gene3D" id="3.40.50.10330">
    <property type="entry name" value="Probable inorganic polyphosphate/atp-NAD kinase, domain 1"/>
    <property type="match status" value="1"/>
</dbReference>
<keyword evidence="3" id="KW-0418">Kinase</keyword>
<dbReference type="GO" id="GO:0019674">
    <property type="term" value="P:NAD+ metabolic process"/>
    <property type="evidence" value="ECO:0007669"/>
    <property type="project" value="InterPro"/>
</dbReference>
<organism evidence="6">
    <name type="scientific">Solanum lycopersicum</name>
    <name type="common">Tomato</name>
    <name type="synonym">Lycopersicon esculentum</name>
    <dbReference type="NCBI Taxonomy" id="4081"/>
    <lineage>
        <taxon>Eukaryota</taxon>
        <taxon>Viridiplantae</taxon>
        <taxon>Streptophyta</taxon>
        <taxon>Embryophyta</taxon>
        <taxon>Tracheophyta</taxon>
        <taxon>Spermatophyta</taxon>
        <taxon>Magnoliopsida</taxon>
        <taxon>eudicotyledons</taxon>
        <taxon>Gunneridae</taxon>
        <taxon>Pentapetalae</taxon>
        <taxon>asterids</taxon>
        <taxon>lamiids</taxon>
        <taxon>Solanales</taxon>
        <taxon>Solanaceae</taxon>
        <taxon>Solanoideae</taxon>
        <taxon>Solaneae</taxon>
        <taxon>Solanum</taxon>
        <taxon>Solanum subgen. Lycopersicon</taxon>
    </lineage>
</organism>
<dbReference type="InParanoid" id="A0A494G8W4"/>
<sequence length="399" mass="45517">MFIKEYISKDFPCFSLTDSIESARDTLEAFGYSHIFIKKSHHFYGALAEDFLYEEEGTLKDLEHQIERFAILEDNNIMDSIRLFYTFNANIIPVINKNEKYLGYISCEDIFQDLSKYPLFSESGAILTIETPARKYSMTEIANIVESNNSKFYGAFISHMSEDVIQDLLDKEIDLFFTFGGDGTIVNSLTFIENLEIPIVGVNTGRLGFLASFTKEEAFNELDSILKDDVKTSRRSVIEVISPEMEDFFPYALNDVTISRKETTSMITVDSYINNEFLNVFWGDGVIVSTPTGSTAYSLSCGGPIISPNNENFVITPIAPHNLNVRPLVVNDKVEIKFKVESRVPQYSLSLDSRLIHIETDKEIIIKKADFQILLVQPNNLSFYETIRQKLLWGKDKRN</sequence>
<dbReference type="PaxDb" id="4081-Solyc00g017910.1.1"/>
<name>A0A494G8W4_SOLLC</name>
<dbReference type="InterPro" id="IPR017437">
    <property type="entry name" value="ATP-NAD_kinase_PpnK-typ_C"/>
</dbReference>
<dbReference type="STRING" id="4081.A0A494G8W4"/>
<dbReference type="SUPFAM" id="SSF111331">
    <property type="entry name" value="NAD kinase/diacylglycerol kinase-like"/>
    <property type="match status" value="1"/>
</dbReference>
<evidence type="ECO:0000313" key="6">
    <source>
        <dbReference type="EnsemblPlants" id="Solyc00g017910.1.1"/>
    </source>
</evidence>
<dbReference type="EnsemblPlants" id="Solyc00g017910.1.1">
    <property type="protein sequence ID" value="Solyc00g017910.1.1"/>
    <property type="gene ID" value="Solyc00g017910.1"/>
</dbReference>
<accession>A0A494G8W4</accession>
<reference evidence="6" key="2">
    <citation type="submission" date="2019-04" db="UniProtKB">
        <authorList>
            <consortium name="EnsemblPlants"/>
        </authorList>
    </citation>
    <scope>IDENTIFICATION</scope>
    <source>
        <strain evidence="6">cv. Heinz 1706</strain>
    </source>
</reference>
<keyword evidence="2" id="KW-0808">Transferase</keyword>
<dbReference type="PANTHER" id="PTHR20275">
    <property type="entry name" value="NAD KINASE"/>
    <property type="match status" value="1"/>
</dbReference>